<reference evidence="1" key="1">
    <citation type="submission" date="2020-09" db="EMBL/GenBank/DDBJ databases">
        <title>Iningainema tapete sp. nov. (Scytonemataceae, Cyanobacteria) from greenhouses in central Florida (USA) produces two types of nodularin with biosynthetic potential for microcystin-LR and anabaenopeptins.</title>
        <authorList>
            <person name="Berthold D.E."/>
            <person name="Lefler F.W."/>
            <person name="Huang I.-S."/>
            <person name="Abdulla H."/>
            <person name="Zimba P.V."/>
            <person name="Laughinghouse H.D. IV."/>
        </authorList>
    </citation>
    <scope>NUCLEOTIDE SEQUENCE</scope>
    <source>
        <strain evidence="1">BLCCT55</strain>
    </source>
</reference>
<evidence type="ECO:0000313" key="2">
    <source>
        <dbReference type="Proteomes" id="UP000629098"/>
    </source>
</evidence>
<dbReference type="RefSeq" id="WP_190825464.1">
    <property type="nucleotide sequence ID" value="NZ_CAWPPI010000013.1"/>
</dbReference>
<comment type="caution">
    <text evidence="1">The sequence shown here is derived from an EMBL/GenBank/DDBJ whole genome shotgun (WGS) entry which is preliminary data.</text>
</comment>
<protein>
    <submittedName>
        <fullName evidence="1">Uncharacterized protein</fullName>
    </submittedName>
</protein>
<dbReference type="EMBL" id="JACXAE010000013">
    <property type="protein sequence ID" value="MBD2771174.1"/>
    <property type="molecule type" value="Genomic_DNA"/>
</dbReference>
<accession>A0A8J6XAY0</accession>
<sequence>MTYNVNPKISIPSNWTRPKYQFGQRVKQGEIIGMEYWQVEDCWRYWVLPDPNNFEESQSFLEDLISPLSPEESRALIHDEIKSYQSKIAALVSQLKQIEGEG</sequence>
<dbReference type="Proteomes" id="UP000629098">
    <property type="component" value="Unassembled WGS sequence"/>
</dbReference>
<dbReference type="AlphaFoldDB" id="A0A8J6XAY0"/>
<keyword evidence="2" id="KW-1185">Reference proteome</keyword>
<evidence type="ECO:0000313" key="1">
    <source>
        <dbReference type="EMBL" id="MBD2771174.1"/>
    </source>
</evidence>
<name>A0A8J6XAY0_9CYAN</name>
<proteinExistence type="predicted"/>
<organism evidence="1 2">
    <name type="scientific">Iningainema tapete BLCC-T55</name>
    <dbReference type="NCBI Taxonomy" id="2748662"/>
    <lineage>
        <taxon>Bacteria</taxon>
        <taxon>Bacillati</taxon>
        <taxon>Cyanobacteriota</taxon>
        <taxon>Cyanophyceae</taxon>
        <taxon>Nostocales</taxon>
        <taxon>Scytonemataceae</taxon>
        <taxon>Iningainema tapete</taxon>
    </lineage>
</organism>
<gene>
    <name evidence="1" type="ORF">ICL16_03300</name>
</gene>